<feature type="region of interest" description="Disordered" evidence="3">
    <location>
        <begin position="1"/>
        <end position="34"/>
    </location>
</feature>
<dbReference type="GO" id="GO:0016887">
    <property type="term" value="F:ATP hydrolysis activity"/>
    <property type="evidence" value="ECO:0007669"/>
    <property type="project" value="InterPro"/>
</dbReference>
<dbReference type="InterPro" id="IPR027417">
    <property type="entry name" value="P-loop_NTPase"/>
</dbReference>
<dbReference type="EC" id="3.6.3.17" evidence="5"/>
<dbReference type="InterPro" id="IPR003439">
    <property type="entry name" value="ABC_transporter-like_ATP-bd"/>
</dbReference>
<dbReference type="SMART" id="SM00382">
    <property type="entry name" value="AAA"/>
    <property type="match status" value="1"/>
</dbReference>
<keyword evidence="1" id="KW-0547">Nucleotide-binding</keyword>
<dbReference type="EMBL" id="JGYS01000001">
    <property type="protein sequence ID" value="KFI56604.1"/>
    <property type="molecule type" value="Genomic_DNA"/>
</dbReference>
<dbReference type="Proteomes" id="UP000029072">
    <property type="component" value="Unassembled WGS sequence"/>
</dbReference>
<evidence type="ECO:0000259" key="4">
    <source>
        <dbReference type="PROSITE" id="PS50893"/>
    </source>
</evidence>
<feature type="compositionally biased region" description="Basic and acidic residues" evidence="3">
    <location>
        <begin position="1"/>
        <end position="19"/>
    </location>
</feature>
<evidence type="ECO:0000256" key="2">
    <source>
        <dbReference type="ARBA" id="ARBA00022840"/>
    </source>
</evidence>
<dbReference type="Pfam" id="PF00005">
    <property type="entry name" value="ABC_tran"/>
    <property type="match status" value="1"/>
</dbReference>
<dbReference type="GO" id="GO:0005524">
    <property type="term" value="F:ATP binding"/>
    <property type="evidence" value="ECO:0007669"/>
    <property type="project" value="UniProtKB-KW"/>
</dbReference>
<proteinExistence type="predicted"/>
<dbReference type="AlphaFoldDB" id="A0A087ACV4"/>
<evidence type="ECO:0000313" key="6">
    <source>
        <dbReference type="Proteomes" id="UP000029072"/>
    </source>
</evidence>
<name>A0A087ACV4_9BIFI</name>
<dbReference type="PROSITE" id="PS50893">
    <property type="entry name" value="ABC_TRANSPORTER_2"/>
    <property type="match status" value="1"/>
</dbReference>
<dbReference type="CDD" id="cd03216">
    <property type="entry name" value="ABC_Carb_Monos_I"/>
    <property type="match status" value="1"/>
</dbReference>
<gene>
    <name evidence="5" type="ORF">BCAL_0203</name>
</gene>
<evidence type="ECO:0000313" key="5">
    <source>
        <dbReference type="EMBL" id="KFI56604.1"/>
    </source>
</evidence>
<dbReference type="InterPro" id="IPR050107">
    <property type="entry name" value="ABC_carbohydrate_import_ATPase"/>
</dbReference>
<evidence type="ECO:0000256" key="1">
    <source>
        <dbReference type="ARBA" id="ARBA00022741"/>
    </source>
</evidence>
<dbReference type="SUPFAM" id="SSF52540">
    <property type="entry name" value="P-loop containing nucleoside triphosphate hydrolases"/>
    <property type="match status" value="1"/>
</dbReference>
<reference evidence="5 6" key="1">
    <citation type="submission" date="2014-03" db="EMBL/GenBank/DDBJ databases">
        <title>Genomics of Bifidobacteria.</title>
        <authorList>
            <person name="Ventura M."/>
            <person name="Milani C."/>
            <person name="Lugli G.A."/>
        </authorList>
    </citation>
    <scope>NUCLEOTIDE SEQUENCE [LARGE SCALE GENOMIC DNA]</scope>
    <source>
        <strain evidence="5 6">DSM 23973</strain>
    </source>
</reference>
<dbReference type="PANTHER" id="PTHR43790">
    <property type="entry name" value="CARBOHYDRATE TRANSPORT ATP-BINDING PROTEIN MG119-RELATED"/>
    <property type="match status" value="1"/>
</dbReference>
<dbReference type="PANTHER" id="PTHR43790:SF8">
    <property type="entry name" value="SUGAR ABC TRANSPORTER ATP-BINDING PROTEIN"/>
    <property type="match status" value="1"/>
</dbReference>
<evidence type="ECO:0000256" key="3">
    <source>
        <dbReference type="SAM" id="MobiDB-lite"/>
    </source>
</evidence>
<feature type="domain" description="ABC transporter" evidence="4">
    <location>
        <begin position="39"/>
        <end position="274"/>
    </location>
</feature>
<dbReference type="STRING" id="1437609.BCAL_0203"/>
<organism evidence="5 6">
    <name type="scientific">Bifidobacterium callitrichos DSM 23973</name>
    <dbReference type="NCBI Taxonomy" id="1437609"/>
    <lineage>
        <taxon>Bacteria</taxon>
        <taxon>Bacillati</taxon>
        <taxon>Actinomycetota</taxon>
        <taxon>Actinomycetes</taxon>
        <taxon>Bifidobacteriales</taxon>
        <taxon>Bifidobacteriaceae</taxon>
        <taxon>Bifidobacterium</taxon>
    </lineage>
</organism>
<protein>
    <submittedName>
        <fullName evidence="5">Sugar ABC transporter, ATP-binding protein</fullName>
        <ecNumber evidence="5">3.6.3.17</ecNumber>
    </submittedName>
</protein>
<keyword evidence="2 5" id="KW-0067">ATP-binding</keyword>
<dbReference type="eggNOG" id="COG1129">
    <property type="taxonomic scope" value="Bacteria"/>
</dbReference>
<dbReference type="InterPro" id="IPR003593">
    <property type="entry name" value="AAA+_ATPase"/>
</dbReference>
<sequence>MVDMDRHSARGGRVEDEMARGNTHVHSSDGKRQSDPPLLRLEDICIKFGFVEALKSVSLDINRQEVVAIVGDNGAGKSTLVKIIAGFLQPGFGHIYLNGEEVTIPSIRAADRMGIASVFQGQEFCDNLNVAANLFLGKEVNIGGVRNDEEMNSRARSVLKTLSSAIRVGSPISALSTGQRQTVAIARTLLNDPQLILLDEPTAALSVMQTAEVLSYIKRLRSEGRTVVMVCHDLPDVFAVADRIVVIRQGRISGVHRTVETSYEEIIAEIAGVVTEHEYEEITESPKYGNMVRERKLIDRTMSAALDRNAKGYWAGNE</sequence>
<keyword evidence="5" id="KW-0378">Hydrolase</keyword>
<dbReference type="Gene3D" id="3.40.50.300">
    <property type="entry name" value="P-loop containing nucleotide triphosphate hydrolases"/>
    <property type="match status" value="1"/>
</dbReference>
<accession>A0A087ACV4</accession>
<comment type="caution">
    <text evidence="5">The sequence shown here is derived from an EMBL/GenBank/DDBJ whole genome shotgun (WGS) entry which is preliminary data.</text>
</comment>